<dbReference type="InterPro" id="IPR036291">
    <property type="entry name" value="NAD(P)-bd_dom_sf"/>
</dbReference>
<dbReference type="Pfam" id="PF13561">
    <property type="entry name" value="adh_short_C2"/>
    <property type="match status" value="1"/>
</dbReference>
<dbReference type="PANTHER" id="PTHR42760:SF40">
    <property type="entry name" value="3-OXOACYL-[ACYL-CARRIER-PROTEIN] REDUCTASE, CHLOROPLASTIC"/>
    <property type="match status" value="1"/>
</dbReference>
<dbReference type="Proteomes" id="UP001165366">
    <property type="component" value="Unassembled WGS sequence"/>
</dbReference>
<comment type="similarity">
    <text evidence="1">Belongs to the short-chain dehydrogenases/reductases (SDR) family.</text>
</comment>
<dbReference type="SUPFAM" id="SSF51735">
    <property type="entry name" value="NAD(P)-binding Rossmann-fold domains"/>
    <property type="match status" value="1"/>
</dbReference>
<protein>
    <submittedName>
        <fullName evidence="2">SDR family oxidoreductase</fullName>
    </submittedName>
</protein>
<accession>A0ABS9KIJ0</accession>
<reference evidence="2" key="1">
    <citation type="submission" date="2022-01" db="EMBL/GenBank/DDBJ databases">
        <authorList>
            <person name="Wang Y."/>
        </authorList>
    </citation>
    <scope>NUCLEOTIDE SEQUENCE</scope>
    <source>
        <strain evidence="2">WB101</strain>
    </source>
</reference>
<proteinExistence type="inferred from homology"/>
<evidence type="ECO:0000313" key="2">
    <source>
        <dbReference type="EMBL" id="MCG2590655.1"/>
    </source>
</evidence>
<dbReference type="Gene3D" id="3.40.50.720">
    <property type="entry name" value="NAD(P)-binding Rossmann-like Domain"/>
    <property type="match status" value="1"/>
</dbReference>
<evidence type="ECO:0000313" key="3">
    <source>
        <dbReference type="Proteomes" id="UP001165366"/>
    </source>
</evidence>
<dbReference type="PRINTS" id="PR00081">
    <property type="entry name" value="GDHRDH"/>
</dbReference>
<dbReference type="EMBL" id="JAKLWS010000039">
    <property type="protein sequence ID" value="MCG2590655.1"/>
    <property type="molecule type" value="Genomic_DNA"/>
</dbReference>
<keyword evidence="3" id="KW-1185">Reference proteome</keyword>
<dbReference type="RefSeq" id="WP_237856097.1">
    <property type="nucleotide sequence ID" value="NZ_JAKLWS010000039.1"/>
</dbReference>
<dbReference type="PANTHER" id="PTHR42760">
    <property type="entry name" value="SHORT-CHAIN DEHYDROGENASES/REDUCTASES FAMILY MEMBER"/>
    <property type="match status" value="1"/>
</dbReference>
<name>A0ABS9KIJ0_9BACT</name>
<sequence length="266" mass="29203">MVHTFDLTGKVILLTGGYGYLGAAAAESLLHHGGTVYILGRSEEKFQKVFDGHSALGSRLHYQYCDISSTHSIEEAFEEISTLERSIDVLINNAFYLGSFYKDGLDPITITDEEWHTGIDGTLSSVFRCIRGVIPHIEKSDSPRIINVASFFGIVAPDFDVYKEFPELLNPPHYGTAKAGVVQLTKYYASYLGERGITVNTITPGPYPSGAVRENEKFVEMISKRTLLKRIGEPEDLAGAFVFLASDASGFMTGQNIIVDGGWTTT</sequence>
<evidence type="ECO:0000256" key="1">
    <source>
        <dbReference type="ARBA" id="ARBA00006484"/>
    </source>
</evidence>
<organism evidence="2 3">
    <name type="scientific">Rhodohalobacter sulfatireducens</name>
    <dbReference type="NCBI Taxonomy" id="2911366"/>
    <lineage>
        <taxon>Bacteria</taxon>
        <taxon>Pseudomonadati</taxon>
        <taxon>Balneolota</taxon>
        <taxon>Balneolia</taxon>
        <taxon>Balneolales</taxon>
        <taxon>Balneolaceae</taxon>
        <taxon>Rhodohalobacter</taxon>
    </lineage>
</organism>
<reference evidence="2" key="2">
    <citation type="submission" date="2024-05" db="EMBL/GenBank/DDBJ databases">
        <title>Rhodohalobacter halophilus gen. nov., sp. nov., a moderately halophilic member of the family Balneolaceae.</title>
        <authorList>
            <person name="Xia J."/>
        </authorList>
    </citation>
    <scope>NUCLEOTIDE SEQUENCE</scope>
    <source>
        <strain evidence="2">WB101</strain>
    </source>
</reference>
<gene>
    <name evidence="2" type="ORF">L6773_18930</name>
</gene>
<dbReference type="PRINTS" id="PR00080">
    <property type="entry name" value="SDRFAMILY"/>
</dbReference>
<dbReference type="InterPro" id="IPR002347">
    <property type="entry name" value="SDR_fam"/>
</dbReference>
<comment type="caution">
    <text evidence="2">The sequence shown here is derived from an EMBL/GenBank/DDBJ whole genome shotgun (WGS) entry which is preliminary data.</text>
</comment>